<dbReference type="InterPro" id="IPR026704">
    <property type="entry name" value="KATNIP"/>
</dbReference>
<keyword evidence="4" id="KW-1185">Reference proteome</keyword>
<feature type="compositionally biased region" description="Acidic residues" evidence="1">
    <location>
        <begin position="198"/>
        <end position="215"/>
    </location>
</feature>
<feature type="compositionally biased region" description="Acidic residues" evidence="1">
    <location>
        <begin position="893"/>
        <end position="902"/>
    </location>
</feature>
<organism evidence="3 4">
    <name type="scientific">Prymnesium parvum</name>
    <name type="common">Toxic golden alga</name>
    <dbReference type="NCBI Taxonomy" id="97485"/>
    <lineage>
        <taxon>Eukaryota</taxon>
        <taxon>Haptista</taxon>
        <taxon>Haptophyta</taxon>
        <taxon>Prymnesiophyceae</taxon>
        <taxon>Prymnesiales</taxon>
        <taxon>Prymnesiaceae</taxon>
        <taxon>Prymnesium</taxon>
    </lineage>
</organism>
<dbReference type="PANTHER" id="PTHR21534:SF0">
    <property type="entry name" value="KATANIN-INTERACTING PROTEIN"/>
    <property type="match status" value="1"/>
</dbReference>
<feature type="region of interest" description="Disordered" evidence="1">
    <location>
        <begin position="73"/>
        <end position="92"/>
    </location>
</feature>
<feature type="compositionally biased region" description="Basic and acidic residues" evidence="1">
    <location>
        <begin position="628"/>
        <end position="649"/>
    </location>
</feature>
<feature type="compositionally biased region" description="Low complexity" evidence="1">
    <location>
        <begin position="188"/>
        <end position="197"/>
    </location>
</feature>
<feature type="region of interest" description="Disordered" evidence="1">
    <location>
        <begin position="1312"/>
        <end position="1376"/>
    </location>
</feature>
<protein>
    <recommendedName>
        <fullName evidence="2">KATNIP domain-containing protein</fullName>
    </recommendedName>
</protein>
<feature type="compositionally biased region" description="Low complexity" evidence="1">
    <location>
        <begin position="1091"/>
        <end position="1106"/>
    </location>
</feature>
<feature type="region of interest" description="Disordered" evidence="1">
    <location>
        <begin position="258"/>
        <end position="283"/>
    </location>
</feature>
<feature type="domain" description="KATNIP" evidence="2">
    <location>
        <begin position="689"/>
        <end position="818"/>
    </location>
</feature>
<sequence length="1806" mass="192139">MEHDPHGRNLEHLEQLAQRNRLRSQRMDRTEQHRQEVLRELESGFDIYLSGANADRIREKQQLAAMRQLRQARRLAPPPQPAPSHGEAGRRGWGQSTVTILADDGVQLVARPQRGAALPGPSQLAEQATSDEPETAELVAAVEDALRPIHPPALPDSEGQERRWQGGELPRWARGPSAGGPAGGFQRSAADPAPAAGEVEEEGVEYDEDFEPEESEPSRAVELPSAAEVRGPHATSAQSGRTALSAIRLGLPLEAPRPASLHSHAESVQSEVAEAADECVGDSVEEEIELEEIEPAAAGRPGASTLAAATPRCSRCVDHLAASRPTSVGAPLPPAMGALPLGVPTLGTATPRVGVASAADSVVPRGATPCHEERRLHEGTQAERASEPPDESTPPVAAPREVDRMVSRLLELDPSRQQLLVQLLDRLESLDPAAVCSLQGGAQLLPAAPVQRGGDATATAATGAVAREEAVPCSHSPRAEDDAEMELPAGVDGTALVERREVEEEDACVVRTAGVAETTCVGGGEEDEEIVRVERSTGALETTGTEGREEVDEKASVERKQEVEAENGSAERRAGMAEAAGMERREDVEEVQRGIDRPTIAKGRAGGTGGVEDAGAEELSRAQRRPAGKKDSVRGRATVERKDTTRGVEGRAAVPRKAPAEGGVADDAGSPQAAACGGPRPLEDELSLLLLSNWGDPQLIGLTEIELLDGRGNPLPLGTEPYALRLQQRSSAAADAAVQLLLTGESAELRCVCNGRRKATDARSMLCVPCPPPPGVLECVLSVPAGHTLSAVRVWNYNKGLHENRRGVRHAELRRAGRVLWRGELPMAADGHAAAAATLPLDAAAHVAAAMSARGTLASARAARPMLLHSRAVVSPPTSPPYLYTTAALSSDMADDNSDSFDEPSPSPPRAGGSATRPSGFALCHSACSSNVPFDGAQSVSPSPPSSPLGGLPLGGGFAGAPPVWLGSKTPGTRAAAAAAAPPAADEGAEAEAACRIGGRPSRKADASAASAGAQLEGYEGEATAVQSVFSRRTDGRRGREVDELNASLSSLSGFGFAARPGRDREADDDFADDFAKVDFDDEISSFMGKQAEQAGAAKQAAPIAARGEGSHRTTPPDDEVLARCILPEHLPGGTARLPRGSRLKLDLLSTWGDPNYIGLSGIEIFDGSGSLHALRSPRQQVRAAPSGVHELPGMQDDPRTVDKLFDGVYATSDAAHMWLTPFTPGQRHTLEVDLEGSLTLARLRLWNYNASRAHAQRGARHVEVRLDGALIYSGELACATGGGWSNESCASVLLFTDDPQILAALEENDNRARQVEHTSQQQAESELAQSLGWSMTRPSTASGTAAAPSSTAASPRVSAAPPDTSPPSSLQPVKLSSPGWHTVATVLQCTFLSTWGDPNYFGLAGLQLIDESGSPVEIKVDQIRASPSDLNEQGAGGDPRTVDKLLDAHNNTTDSWHMWLAPWQAVDGVSPTLTVQLRRPTKLAALRVWNYNKSPEDSHRGVQRMRIELDGVAVTPPEGVVVRKAPGHDLFEFGQVIMLRPADMDKQQNEQQQQHYPPSNGARLPLRYAGINQDFWAPVLPRGHIWHFRFLSSWGDVHYIGLDGLQLFDGHGMPPPLPRLHASPADVNVLPQTKGDPRTVSKLMLPAYMGGMPPPPPPARKPPTDVWLAPWSHNSVNHLWVTFDEPVSLSLIRVLNYTKTPTRGVKEFELLVDDALVYRGFIRRAHENDGEPAWQSIVFSDDHTLLESEAPRVFYSGGTGEDTVLLINDGVVMNQGNAFATPEVLPTEAERPSTAVHTSARASRW</sequence>
<accession>A0AB34K636</accession>
<feature type="compositionally biased region" description="Acidic residues" evidence="1">
    <location>
        <begin position="274"/>
        <end position="283"/>
    </location>
</feature>
<dbReference type="InterPro" id="IPR027859">
    <property type="entry name" value="KATNIP_dom"/>
</dbReference>
<feature type="compositionally biased region" description="Low complexity" evidence="1">
    <location>
        <begin position="1320"/>
        <end position="1369"/>
    </location>
</feature>
<feature type="region of interest" description="Disordered" evidence="1">
    <location>
        <begin position="535"/>
        <end position="679"/>
    </location>
</feature>
<feature type="region of interest" description="Disordered" evidence="1">
    <location>
        <begin position="149"/>
        <end position="242"/>
    </location>
</feature>
<feature type="domain" description="KATNIP" evidence="2">
    <location>
        <begin position="1391"/>
        <end position="1725"/>
    </location>
</feature>
<reference evidence="3 4" key="1">
    <citation type="journal article" date="2024" name="Science">
        <title>Giant polyketide synthase enzymes in the biosynthesis of giant marine polyether toxins.</title>
        <authorList>
            <person name="Fallon T.R."/>
            <person name="Shende V.V."/>
            <person name="Wierzbicki I.H."/>
            <person name="Pendleton A.L."/>
            <person name="Watervoot N.F."/>
            <person name="Auber R.P."/>
            <person name="Gonzalez D.J."/>
            <person name="Wisecaver J.H."/>
            <person name="Moore B.S."/>
        </authorList>
    </citation>
    <scope>NUCLEOTIDE SEQUENCE [LARGE SCALE GENOMIC DNA]</scope>
    <source>
        <strain evidence="3 4">12B1</strain>
    </source>
</reference>
<feature type="compositionally biased region" description="Basic and acidic residues" evidence="1">
    <location>
        <begin position="546"/>
        <end position="596"/>
    </location>
</feature>
<dbReference type="Pfam" id="PF14652">
    <property type="entry name" value="DUF4457"/>
    <property type="match status" value="3"/>
</dbReference>
<comment type="caution">
    <text evidence="3">The sequence shown here is derived from an EMBL/GenBank/DDBJ whole genome shotgun (WGS) entry which is preliminary data.</text>
</comment>
<dbReference type="PANTHER" id="PTHR21534">
    <property type="entry name" value="KATANIN-INTERACTING PROTEIN"/>
    <property type="match status" value="1"/>
</dbReference>
<feature type="compositionally biased region" description="Basic and acidic residues" evidence="1">
    <location>
        <begin position="370"/>
        <end position="387"/>
    </location>
</feature>
<feature type="region of interest" description="Disordered" evidence="1">
    <location>
        <begin position="935"/>
        <end position="954"/>
    </location>
</feature>
<feature type="region of interest" description="Disordered" evidence="1">
    <location>
        <begin position="893"/>
        <end position="918"/>
    </location>
</feature>
<dbReference type="EMBL" id="JBGBPQ010000002">
    <property type="protein sequence ID" value="KAL1528406.1"/>
    <property type="molecule type" value="Genomic_DNA"/>
</dbReference>
<feature type="region of interest" description="Disordered" evidence="1">
    <location>
        <begin position="1787"/>
        <end position="1806"/>
    </location>
</feature>
<evidence type="ECO:0000313" key="3">
    <source>
        <dbReference type="EMBL" id="KAL1528406.1"/>
    </source>
</evidence>
<dbReference type="Proteomes" id="UP001515480">
    <property type="component" value="Unassembled WGS sequence"/>
</dbReference>
<feature type="region of interest" description="Disordered" evidence="1">
    <location>
        <begin position="364"/>
        <end position="399"/>
    </location>
</feature>
<gene>
    <name evidence="3" type="ORF">AB1Y20_009755</name>
</gene>
<feature type="compositionally biased region" description="Polar residues" evidence="1">
    <location>
        <begin position="1796"/>
        <end position="1806"/>
    </location>
</feature>
<feature type="domain" description="KATNIP" evidence="2">
    <location>
        <begin position="1146"/>
        <end position="1323"/>
    </location>
</feature>
<evidence type="ECO:0000256" key="1">
    <source>
        <dbReference type="SAM" id="MobiDB-lite"/>
    </source>
</evidence>
<evidence type="ECO:0000259" key="2">
    <source>
        <dbReference type="Pfam" id="PF14652"/>
    </source>
</evidence>
<evidence type="ECO:0000313" key="4">
    <source>
        <dbReference type="Proteomes" id="UP001515480"/>
    </source>
</evidence>
<feature type="region of interest" description="Disordered" evidence="1">
    <location>
        <begin position="1091"/>
        <end position="1118"/>
    </location>
</feature>
<feature type="region of interest" description="Disordered" evidence="1">
    <location>
        <begin position="115"/>
        <end position="134"/>
    </location>
</feature>
<proteinExistence type="predicted"/>
<name>A0AB34K636_PRYPA</name>